<keyword evidence="5 6" id="KW-0472">Membrane</keyword>
<feature type="transmembrane region" description="Helical" evidence="6">
    <location>
        <begin position="77"/>
        <end position="97"/>
    </location>
</feature>
<reference evidence="8" key="1">
    <citation type="journal article" date="2014" name="Int. J. Syst. Evol. Microbiol.">
        <title>Complete genome sequence of Corynebacterium casei LMG S-19264T (=DSM 44701T), isolated from a smear-ripened cheese.</title>
        <authorList>
            <consortium name="US DOE Joint Genome Institute (JGI-PGF)"/>
            <person name="Walter F."/>
            <person name="Albersmeier A."/>
            <person name="Kalinowski J."/>
            <person name="Ruckert C."/>
        </authorList>
    </citation>
    <scope>NUCLEOTIDE SEQUENCE</scope>
    <source>
        <strain evidence="8">JCM 13583</strain>
    </source>
</reference>
<evidence type="ECO:0000256" key="5">
    <source>
        <dbReference type="ARBA" id="ARBA00023136"/>
    </source>
</evidence>
<evidence type="ECO:0000256" key="4">
    <source>
        <dbReference type="ARBA" id="ARBA00022989"/>
    </source>
</evidence>
<feature type="transmembrane region" description="Helical" evidence="6">
    <location>
        <begin position="271"/>
        <end position="289"/>
    </location>
</feature>
<keyword evidence="4 6" id="KW-1133">Transmembrane helix</keyword>
<gene>
    <name evidence="8" type="ORF">GCM10007108_12680</name>
</gene>
<dbReference type="SUPFAM" id="SSF103473">
    <property type="entry name" value="MFS general substrate transporter"/>
    <property type="match status" value="1"/>
</dbReference>
<feature type="domain" description="Major facilitator superfamily (MFS) profile" evidence="7">
    <location>
        <begin position="12"/>
        <end position="386"/>
    </location>
</feature>
<dbReference type="InterPro" id="IPR001958">
    <property type="entry name" value="Tet-R_TetA/multi-R_MdtG-like"/>
</dbReference>
<feature type="transmembrane region" description="Helical" evidence="6">
    <location>
        <begin position="204"/>
        <end position="227"/>
    </location>
</feature>
<dbReference type="Pfam" id="PF07690">
    <property type="entry name" value="MFS_1"/>
    <property type="match status" value="1"/>
</dbReference>
<proteinExistence type="predicted"/>
<accession>A0AA37BSQ1</accession>
<dbReference type="GO" id="GO:0005886">
    <property type="term" value="C:plasma membrane"/>
    <property type="evidence" value="ECO:0007669"/>
    <property type="project" value="UniProtKB-SubCell"/>
</dbReference>
<feature type="transmembrane region" description="Helical" evidence="6">
    <location>
        <begin position="161"/>
        <end position="183"/>
    </location>
</feature>
<dbReference type="Gene3D" id="1.20.1250.20">
    <property type="entry name" value="MFS general substrate transporter like domains"/>
    <property type="match status" value="2"/>
</dbReference>
<dbReference type="Proteomes" id="UP000632195">
    <property type="component" value="Unassembled WGS sequence"/>
</dbReference>
<keyword evidence="3 6" id="KW-0812">Transmembrane</keyword>
<name>A0AA37BSQ1_9ARCH</name>
<reference evidence="8" key="2">
    <citation type="submission" date="2022-09" db="EMBL/GenBank/DDBJ databases">
        <authorList>
            <person name="Sun Q."/>
            <person name="Ohkuma M."/>
        </authorList>
    </citation>
    <scope>NUCLEOTIDE SEQUENCE</scope>
    <source>
        <strain evidence="8">JCM 13583</strain>
    </source>
</reference>
<feature type="transmembrane region" description="Helical" evidence="6">
    <location>
        <begin position="46"/>
        <end position="70"/>
    </location>
</feature>
<dbReference type="InterPro" id="IPR050189">
    <property type="entry name" value="MFS_Efflux_Transporters"/>
</dbReference>
<evidence type="ECO:0000256" key="2">
    <source>
        <dbReference type="ARBA" id="ARBA00022475"/>
    </source>
</evidence>
<dbReference type="GO" id="GO:0022857">
    <property type="term" value="F:transmembrane transporter activity"/>
    <property type="evidence" value="ECO:0007669"/>
    <property type="project" value="InterPro"/>
</dbReference>
<dbReference type="AlphaFoldDB" id="A0AA37BSQ1"/>
<dbReference type="PANTHER" id="PTHR43124">
    <property type="entry name" value="PURINE EFFLUX PUMP PBUE"/>
    <property type="match status" value="1"/>
</dbReference>
<sequence>MAVASRLSIIAIFIVGAIPALVSDFDGSAYTYASTYIISAVHLPAYYYGVLISGYAAGIAVFSLVGGFLFDRVSPKTVVVASVLFFSVFTILTGYSTSAAELVASRVLVGFGVGMFQSASVSFLGDANPEARGTGVMVWGVLAGVGTFLAPYVILPFLPDYRIPFLISGILGFVVAGIFQTVIPRVFKNEPRARNPLKDMVNRYSIFPMLAMFFFGFTLLNILGYYSDLLEKVIGFSDAQAAVIISLLGVGGVVFGIPAGYLSDRIGRKGVLVIGITLIALGALGITYSPRNMGLFIFLTLAFGTGWSIFSILSPAAGQDMVRDEVVGSVSGAILMTFNIGGIIGPLLLAYEVARNVPLKTGMLYLMDIPALVALVITVAMRYPKNIREVVRQQLLEDTSIRQ</sequence>
<feature type="transmembrane region" description="Helical" evidence="6">
    <location>
        <begin position="136"/>
        <end position="155"/>
    </location>
</feature>
<evidence type="ECO:0000313" key="8">
    <source>
        <dbReference type="EMBL" id="GGM76165.1"/>
    </source>
</evidence>
<dbReference type="PANTHER" id="PTHR43124:SF3">
    <property type="entry name" value="CHLORAMPHENICOL EFFLUX PUMP RV0191"/>
    <property type="match status" value="1"/>
</dbReference>
<feature type="transmembrane region" description="Helical" evidence="6">
    <location>
        <begin position="326"/>
        <end position="351"/>
    </location>
</feature>
<comment type="caution">
    <text evidence="8">The sequence shown here is derived from an EMBL/GenBank/DDBJ whole genome shotgun (WGS) entry which is preliminary data.</text>
</comment>
<dbReference type="PROSITE" id="PS50850">
    <property type="entry name" value="MFS"/>
    <property type="match status" value="1"/>
</dbReference>
<evidence type="ECO:0000259" key="7">
    <source>
        <dbReference type="PROSITE" id="PS50850"/>
    </source>
</evidence>
<dbReference type="PRINTS" id="PR01035">
    <property type="entry name" value="TCRTETA"/>
</dbReference>
<feature type="transmembrane region" description="Helical" evidence="6">
    <location>
        <begin position="363"/>
        <end position="383"/>
    </location>
</feature>
<feature type="transmembrane region" description="Helical" evidence="6">
    <location>
        <begin position="103"/>
        <end position="124"/>
    </location>
</feature>
<comment type="subcellular location">
    <subcellularLocation>
        <location evidence="1">Cell membrane</location>
        <topology evidence="1">Multi-pass membrane protein</topology>
    </subcellularLocation>
</comment>
<feature type="transmembrane region" description="Helical" evidence="6">
    <location>
        <begin position="295"/>
        <end position="314"/>
    </location>
</feature>
<dbReference type="PROSITE" id="PS00216">
    <property type="entry name" value="SUGAR_TRANSPORT_1"/>
    <property type="match status" value="1"/>
</dbReference>
<evidence type="ECO:0000256" key="6">
    <source>
        <dbReference type="SAM" id="Phobius"/>
    </source>
</evidence>
<organism evidence="8 9">
    <name type="scientific">Thermogymnomonas acidicola</name>
    <dbReference type="NCBI Taxonomy" id="399579"/>
    <lineage>
        <taxon>Archaea</taxon>
        <taxon>Methanobacteriati</taxon>
        <taxon>Thermoplasmatota</taxon>
        <taxon>Thermoplasmata</taxon>
        <taxon>Thermoplasmatales</taxon>
        <taxon>Thermogymnomonas</taxon>
    </lineage>
</organism>
<dbReference type="InterPro" id="IPR011701">
    <property type="entry name" value="MFS"/>
</dbReference>
<dbReference type="InterPro" id="IPR005829">
    <property type="entry name" value="Sugar_transporter_CS"/>
</dbReference>
<keyword evidence="9" id="KW-1185">Reference proteome</keyword>
<evidence type="ECO:0000256" key="1">
    <source>
        <dbReference type="ARBA" id="ARBA00004651"/>
    </source>
</evidence>
<evidence type="ECO:0000313" key="9">
    <source>
        <dbReference type="Proteomes" id="UP000632195"/>
    </source>
</evidence>
<dbReference type="EMBL" id="BMNY01000002">
    <property type="protein sequence ID" value="GGM76165.1"/>
    <property type="molecule type" value="Genomic_DNA"/>
</dbReference>
<evidence type="ECO:0000256" key="3">
    <source>
        <dbReference type="ARBA" id="ARBA00022692"/>
    </source>
</evidence>
<feature type="transmembrane region" description="Helical" evidence="6">
    <location>
        <begin position="239"/>
        <end position="259"/>
    </location>
</feature>
<keyword evidence="2" id="KW-1003">Cell membrane</keyword>
<dbReference type="InterPro" id="IPR036259">
    <property type="entry name" value="MFS_trans_sf"/>
</dbReference>
<protein>
    <submittedName>
        <fullName evidence="8">MFS transporter</fullName>
    </submittedName>
</protein>
<dbReference type="InterPro" id="IPR020846">
    <property type="entry name" value="MFS_dom"/>
</dbReference>